<dbReference type="AlphaFoldDB" id="A0A8J2WLJ9"/>
<dbReference type="Proteomes" id="UP000789595">
    <property type="component" value="Unassembled WGS sequence"/>
</dbReference>
<proteinExistence type="predicted"/>
<dbReference type="EMBL" id="CAKKNE010000004">
    <property type="protein sequence ID" value="CAH0372915.1"/>
    <property type="molecule type" value="Genomic_DNA"/>
</dbReference>
<reference evidence="1" key="1">
    <citation type="submission" date="2021-11" db="EMBL/GenBank/DDBJ databases">
        <authorList>
            <consortium name="Genoscope - CEA"/>
            <person name="William W."/>
        </authorList>
    </citation>
    <scope>NUCLEOTIDE SEQUENCE</scope>
</reference>
<accession>A0A8J2WLJ9</accession>
<keyword evidence="2" id="KW-1185">Reference proteome</keyword>
<evidence type="ECO:0000313" key="2">
    <source>
        <dbReference type="Proteomes" id="UP000789595"/>
    </source>
</evidence>
<name>A0A8J2WLJ9_9STRA</name>
<sequence length="248" mass="26955">MATYTTIPKDEAEPLIAAAPKAASPKFKVTAAALCIACAVAGYQAPAAVGKYLSFGATGGEKLPSSELNGSWDVQICLKGKDYCLGVPNKGNKIQDPPLGGDDDLNRVTLFTKSDSPSQGIQKFRLEKYSSTGQADRYYLRFLSRDGNYDGCVALYGRNGQYSNGGSPIQMQECQWIDNSGGQRQQITLPMGGGNPRRGQKYDGYLDYVLTQKFCIGSTDGSPSNNKDVFSNKCYNTKYTVEYLSNQY</sequence>
<organism evidence="1 2">
    <name type="scientific">Pelagomonas calceolata</name>
    <dbReference type="NCBI Taxonomy" id="35677"/>
    <lineage>
        <taxon>Eukaryota</taxon>
        <taxon>Sar</taxon>
        <taxon>Stramenopiles</taxon>
        <taxon>Ochrophyta</taxon>
        <taxon>Pelagophyceae</taxon>
        <taxon>Pelagomonadales</taxon>
        <taxon>Pelagomonadaceae</taxon>
        <taxon>Pelagomonas</taxon>
    </lineage>
</organism>
<gene>
    <name evidence="1" type="ORF">PECAL_4P00750</name>
</gene>
<comment type="caution">
    <text evidence="1">The sequence shown here is derived from an EMBL/GenBank/DDBJ whole genome shotgun (WGS) entry which is preliminary data.</text>
</comment>
<evidence type="ECO:0000313" key="1">
    <source>
        <dbReference type="EMBL" id="CAH0372915.1"/>
    </source>
</evidence>
<protein>
    <submittedName>
        <fullName evidence="1">Uncharacterized protein</fullName>
    </submittedName>
</protein>